<evidence type="ECO:0000259" key="1">
    <source>
        <dbReference type="SMART" id="SM00914"/>
    </source>
</evidence>
<feature type="domain" description="IDEAL" evidence="1">
    <location>
        <begin position="59"/>
        <end position="100"/>
    </location>
</feature>
<proteinExistence type="predicted"/>
<protein>
    <submittedName>
        <fullName evidence="2">IDEAL domain-containing protein</fullName>
    </submittedName>
</protein>
<dbReference type="SMART" id="SM00914">
    <property type="entry name" value="IDEAL"/>
    <property type="match status" value="1"/>
</dbReference>
<dbReference type="AlphaFoldDB" id="A0A1I6NR01"/>
<dbReference type="Pfam" id="PF08858">
    <property type="entry name" value="IDEAL"/>
    <property type="match status" value="1"/>
</dbReference>
<name>A0A1I6NR01_9BACL</name>
<dbReference type="RefSeq" id="WP_176391795.1">
    <property type="nucleotide sequence ID" value="NZ_FPAA01000001.1"/>
</dbReference>
<dbReference type="InterPro" id="IPR027393">
    <property type="entry name" value="Virus_scaffolding_prot_C"/>
</dbReference>
<gene>
    <name evidence="2" type="ORF">SAMN05444972_10142</name>
</gene>
<dbReference type="EMBL" id="FPAA01000001">
    <property type="protein sequence ID" value="SFS30368.1"/>
    <property type="molecule type" value="Genomic_DNA"/>
</dbReference>
<accession>A0A1I6NR01</accession>
<dbReference type="Proteomes" id="UP000198660">
    <property type="component" value="Unassembled WGS sequence"/>
</dbReference>
<sequence>MEKLLNPSLNTGDWVQGKTENDELFQGYVESIDTERGVTHVRVIQSDNTEVLGKLFSSPLDRIRRLNQGTLDQEGYLMNLIDLALATRDKEWFIELTGMLHQLDLDTKATNAA</sequence>
<reference evidence="3" key="1">
    <citation type="submission" date="2016-10" db="EMBL/GenBank/DDBJ databases">
        <authorList>
            <person name="Varghese N."/>
            <person name="Submissions S."/>
        </authorList>
    </citation>
    <scope>NUCLEOTIDE SEQUENCE [LARGE SCALE GENOMIC DNA]</scope>
    <source>
        <strain evidence="3">DSM 45789</strain>
    </source>
</reference>
<dbReference type="InterPro" id="IPR014957">
    <property type="entry name" value="IDEAL_dom"/>
</dbReference>
<evidence type="ECO:0000313" key="2">
    <source>
        <dbReference type="EMBL" id="SFS30368.1"/>
    </source>
</evidence>
<dbReference type="Gene3D" id="4.10.810.10">
    <property type="entry name" value="Virus Scaffolding Protein, Chain A"/>
    <property type="match status" value="1"/>
</dbReference>
<keyword evidence="3" id="KW-1185">Reference proteome</keyword>
<evidence type="ECO:0000313" key="3">
    <source>
        <dbReference type="Proteomes" id="UP000198660"/>
    </source>
</evidence>
<organism evidence="2 3">
    <name type="scientific">Marininema halotolerans</name>
    <dbReference type="NCBI Taxonomy" id="1155944"/>
    <lineage>
        <taxon>Bacteria</taxon>
        <taxon>Bacillati</taxon>
        <taxon>Bacillota</taxon>
        <taxon>Bacilli</taxon>
        <taxon>Bacillales</taxon>
        <taxon>Thermoactinomycetaceae</taxon>
        <taxon>Marininema</taxon>
    </lineage>
</organism>